<keyword evidence="9 13" id="KW-0460">Magnesium</keyword>
<keyword evidence="16" id="KW-1185">Reference proteome</keyword>
<proteinExistence type="inferred from homology"/>
<dbReference type="KEGG" id="whj:H9Q79_02660"/>
<keyword evidence="7 13" id="KW-0808">Transferase</keyword>
<dbReference type="FunFam" id="3.20.20.20:FF:000006">
    <property type="entry name" value="Dihydropteroate synthase"/>
    <property type="match status" value="1"/>
</dbReference>
<evidence type="ECO:0000256" key="12">
    <source>
        <dbReference type="ARBA" id="ARBA00053449"/>
    </source>
</evidence>
<dbReference type="EMBL" id="CP060635">
    <property type="protein sequence ID" value="QNM09212.1"/>
    <property type="molecule type" value="Genomic_DNA"/>
</dbReference>
<dbReference type="Gene3D" id="3.20.20.20">
    <property type="entry name" value="Dihydropteroate synthase-like"/>
    <property type="match status" value="1"/>
</dbReference>
<dbReference type="GO" id="GO:0046654">
    <property type="term" value="P:tetrahydrofolate biosynthetic process"/>
    <property type="evidence" value="ECO:0007669"/>
    <property type="project" value="UniProtKB-UniPathway"/>
</dbReference>
<dbReference type="InterPro" id="IPR011005">
    <property type="entry name" value="Dihydropteroate_synth-like_sf"/>
</dbReference>
<evidence type="ECO:0000259" key="14">
    <source>
        <dbReference type="PROSITE" id="PS50972"/>
    </source>
</evidence>
<evidence type="ECO:0000256" key="7">
    <source>
        <dbReference type="ARBA" id="ARBA00022679"/>
    </source>
</evidence>
<feature type="domain" description="Pterin-binding" evidence="14">
    <location>
        <begin position="14"/>
        <end position="260"/>
    </location>
</feature>
<evidence type="ECO:0000256" key="6">
    <source>
        <dbReference type="ARBA" id="ARBA00016919"/>
    </source>
</evidence>
<dbReference type="GO" id="GO:0046872">
    <property type="term" value="F:metal ion binding"/>
    <property type="evidence" value="ECO:0007669"/>
    <property type="project" value="UniProtKB-KW"/>
</dbReference>
<name>A0A7G9GEI0_9FIRM</name>
<evidence type="ECO:0000313" key="15">
    <source>
        <dbReference type="EMBL" id="QNM09212.1"/>
    </source>
</evidence>
<dbReference type="GO" id="GO:0046656">
    <property type="term" value="P:folic acid biosynthetic process"/>
    <property type="evidence" value="ECO:0007669"/>
    <property type="project" value="UniProtKB-KW"/>
</dbReference>
<evidence type="ECO:0000256" key="11">
    <source>
        <dbReference type="ARBA" id="ARBA00030193"/>
    </source>
</evidence>
<dbReference type="SUPFAM" id="SSF51717">
    <property type="entry name" value="Dihydropteroate synthetase-like"/>
    <property type="match status" value="1"/>
</dbReference>
<sequence length="268" mass="29305">MRIGSREFDTEHQTYVMGILNVTPDSFSDGGRYNRMDAALFHAEEMIKEGADLIDVGGESTRPGYTVIPDQEETERVAPVIEALTGRFDVPVSVDTYKSSVAEAAVAAGASLINDIWGLKADPDMASVAARTGAACCLMHNRKEANYQDFRKELISDLQECVELARSAGIPDDRIILDPGVGFGKTYEMNLQAIAHLEEVRAMGFPVLLGTSRKSVIGRTLDLPADQRLEGTLVTTVLGVQQGCAFIRVHDVKENKRAVQMTKAIMER</sequence>
<accession>A0A7G9GEI0</accession>
<dbReference type="GO" id="GO:0004156">
    <property type="term" value="F:dihydropteroate synthase activity"/>
    <property type="evidence" value="ECO:0007669"/>
    <property type="project" value="UniProtKB-EC"/>
</dbReference>
<dbReference type="PANTHER" id="PTHR20941:SF1">
    <property type="entry name" value="FOLIC ACID SYNTHESIS PROTEIN FOL1"/>
    <property type="match status" value="1"/>
</dbReference>
<gene>
    <name evidence="15" type="primary">folP</name>
    <name evidence="15" type="ORF">H9Q79_02660</name>
</gene>
<organism evidence="15 16">
    <name type="scientific">Wansuia hejianensis</name>
    <dbReference type="NCBI Taxonomy" id="2763667"/>
    <lineage>
        <taxon>Bacteria</taxon>
        <taxon>Bacillati</taxon>
        <taxon>Bacillota</taxon>
        <taxon>Clostridia</taxon>
        <taxon>Lachnospirales</taxon>
        <taxon>Lachnospiraceae</taxon>
        <taxon>Wansuia</taxon>
    </lineage>
</organism>
<evidence type="ECO:0000256" key="5">
    <source>
        <dbReference type="ARBA" id="ARBA00012458"/>
    </source>
</evidence>
<protein>
    <recommendedName>
        <fullName evidence="6 13">Dihydropteroate synthase</fullName>
        <shortName evidence="13">DHPS</shortName>
        <ecNumber evidence="5 13">2.5.1.15</ecNumber>
    </recommendedName>
    <alternativeName>
        <fullName evidence="11 13">Dihydropteroate pyrophosphorylase</fullName>
    </alternativeName>
</protein>
<evidence type="ECO:0000256" key="2">
    <source>
        <dbReference type="ARBA" id="ARBA00001946"/>
    </source>
</evidence>
<evidence type="ECO:0000256" key="1">
    <source>
        <dbReference type="ARBA" id="ARBA00000012"/>
    </source>
</evidence>
<dbReference type="NCBIfam" id="TIGR01496">
    <property type="entry name" value="DHPS"/>
    <property type="match status" value="1"/>
</dbReference>
<dbReference type="InterPro" id="IPR045031">
    <property type="entry name" value="DHP_synth-like"/>
</dbReference>
<comment type="similarity">
    <text evidence="4 13">Belongs to the DHPS family.</text>
</comment>
<dbReference type="Proteomes" id="UP000515860">
    <property type="component" value="Chromosome"/>
</dbReference>
<reference evidence="15 16" key="1">
    <citation type="submission" date="2020-08" db="EMBL/GenBank/DDBJ databases">
        <authorList>
            <person name="Liu C."/>
            <person name="Sun Q."/>
        </authorList>
    </citation>
    <scope>NUCLEOTIDE SEQUENCE [LARGE SCALE GENOMIC DNA]</scope>
    <source>
        <strain evidence="15 16">NSJ-29</strain>
    </source>
</reference>
<comment type="function">
    <text evidence="12 13">Catalyzes the condensation of para-aminobenzoate (pABA) with 6-hydroxymethyl-7,8-dihydropterin diphosphate (DHPt-PP) to form 7,8-dihydropteroate (H2Pte), the immediate precursor of folate derivatives.</text>
</comment>
<evidence type="ECO:0000256" key="10">
    <source>
        <dbReference type="ARBA" id="ARBA00022909"/>
    </source>
</evidence>
<dbReference type="PROSITE" id="PS50972">
    <property type="entry name" value="PTERIN_BINDING"/>
    <property type="match status" value="1"/>
</dbReference>
<evidence type="ECO:0000313" key="16">
    <source>
        <dbReference type="Proteomes" id="UP000515860"/>
    </source>
</evidence>
<evidence type="ECO:0000256" key="8">
    <source>
        <dbReference type="ARBA" id="ARBA00022723"/>
    </source>
</evidence>
<dbReference type="GO" id="GO:0005829">
    <property type="term" value="C:cytosol"/>
    <property type="evidence" value="ECO:0007669"/>
    <property type="project" value="TreeGrafter"/>
</dbReference>
<dbReference type="UniPathway" id="UPA00077">
    <property type="reaction ID" value="UER00156"/>
</dbReference>
<evidence type="ECO:0000256" key="13">
    <source>
        <dbReference type="RuleBase" id="RU361205"/>
    </source>
</evidence>
<dbReference type="CDD" id="cd00739">
    <property type="entry name" value="DHPS"/>
    <property type="match status" value="1"/>
</dbReference>
<evidence type="ECO:0000256" key="4">
    <source>
        <dbReference type="ARBA" id="ARBA00009503"/>
    </source>
</evidence>
<dbReference type="AlphaFoldDB" id="A0A7G9GEI0"/>
<evidence type="ECO:0000256" key="3">
    <source>
        <dbReference type="ARBA" id="ARBA00004763"/>
    </source>
</evidence>
<comment type="cofactor">
    <cofactor evidence="2 13">
        <name>Mg(2+)</name>
        <dbReference type="ChEBI" id="CHEBI:18420"/>
    </cofactor>
</comment>
<dbReference type="Pfam" id="PF00809">
    <property type="entry name" value="Pterin_bind"/>
    <property type="match status" value="1"/>
</dbReference>
<dbReference type="PANTHER" id="PTHR20941">
    <property type="entry name" value="FOLATE SYNTHESIS PROTEINS"/>
    <property type="match status" value="1"/>
</dbReference>
<dbReference type="EC" id="2.5.1.15" evidence="5 13"/>
<evidence type="ECO:0000256" key="9">
    <source>
        <dbReference type="ARBA" id="ARBA00022842"/>
    </source>
</evidence>
<keyword evidence="10 13" id="KW-0289">Folate biosynthesis</keyword>
<dbReference type="RefSeq" id="WP_118642246.1">
    <property type="nucleotide sequence ID" value="NZ_CP060635.1"/>
</dbReference>
<comment type="catalytic activity">
    <reaction evidence="1">
        <text>(7,8-dihydropterin-6-yl)methyl diphosphate + 4-aminobenzoate = 7,8-dihydropteroate + diphosphate</text>
        <dbReference type="Rhea" id="RHEA:19949"/>
        <dbReference type="ChEBI" id="CHEBI:17836"/>
        <dbReference type="ChEBI" id="CHEBI:17839"/>
        <dbReference type="ChEBI" id="CHEBI:33019"/>
        <dbReference type="ChEBI" id="CHEBI:72950"/>
        <dbReference type="EC" id="2.5.1.15"/>
    </reaction>
</comment>
<dbReference type="PROSITE" id="PS00792">
    <property type="entry name" value="DHPS_1"/>
    <property type="match status" value="1"/>
</dbReference>
<keyword evidence="8 13" id="KW-0479">Metal-binding</keyword>
<comment type="pathway">
    <text evidence="3 13">Cofactor biosynthesis; tetrahydrofolate biosynthesis; 7,8-dihydrofolate from 2-amino-4-hydroxy-6-hydroxymethyl-7,8-dihydropteridine diphosphate and 4-aminobenzoate: step 1/2.</text>
</comment>
<dbReference type="PROSITE" id="PS00793">
    <property type="entry name" value="DHPS_2"/>
    <property type="match status" value="1"/>
</dbReference>
<dbReference type="InterPro" id="IPR000489">
    <property type="entry name" value="Pterin-binding_dom"/>
</dbReference>
<dbReference type="InterPro" id="IPR006390">
    <property type="entry name" value="DHP_synth_dom"/>
</dbReference>